<accession>A0A9X3SI57</accession>
<reference evidence="2" key="1">
    <citation type="submission" date="2022-10" db="EMBL/GenBank/DDBJ databases">
        <title>The WGS of Solirubrobacter phytolaccae KCTC 29190.</title>
        <authorList>
            <person name="Jiang Z."/>
        </authorList>
    </citation>
    <scope>NUCLEOTIDE SEQUENCE</scope>
    <source>
        <strain evidence="2">KCTC 29190</strain>
    </source>
</reference>
<feature type="transmembrane region" description="Helical" evidence="1">
    <location>
        <begin position="204"/>
        <end position="223"/>
    </location>
</feature>
<evidence type="ECO:0000313" key="3">
    <source>
        <dbReference type="Proteomes" id="UP001147653"/>
    </source>
</evidence>
<comment type="caution">
    <text evidence="2">The sequence shown here is derived from an EMBL/GenBank/DDBJ whole genome shotgun (WGS) entry which is preliminary data.</text>
</comment>
<sequence length="561" mass="62208">MNHQEDDVASLLRAYNDVLAAANREVFVAWVRLRPWSERRVNRLLQAPRVTWLLEFFVCWHIERTTRRLLDGLARQVAAGSNEERSEAQRAAVEAFRGGLPPLRLKTYAALLIVAAFTLGRVALDRASTLISEVPGVRSIASDRAWERAASLGRAPTDKELDQGVEVSKEARELVDRVGDAIGTDAASVGKVLDAFSGAKAVDLLLVLVGVAFALYVVLRPFVGSFRLKRILMNTCGQSDARSTATGRSHLQRSTGVYALERRVLKRVAGRAPGELPFDLVVCSLVWLSLPLALGTYLIVDSGAVVDDWDLWWFSLDFETIFVWGAGYIAIGVCRVSWLARTWRRRLGEPRAYAPFEVELPNGTRVTVRDPLVVGAFTYFIPYLVVPWWYLASRHTAAVVHPSATSSRRWTRPTFSALAFTAAGRSLVLPYVISMVRGERRLREAESAAGIDARSTLETSLWFLAIIGASYAVRQLPLSSAVPLLLPNSPYIPYLDSFPFLQFSWPALFLVVPTAAVFATAYQRRLNRALTLNGIRCPEYDKIEVVPVRLSGPPDVVEDAA</sequence>
<name>A0A9X3SI57_9ACTN</name>
<feature type="transmembrane region" description="Helical" evidence="1">
    <location>
        <begin position="372"/>
        <end position="390"/>
    </location>
</feature>
<proteinExistence type="predicted"/>
<dbReference type="EMBL" id="JAPDDP010000063">
    <property type="protein sequence ID" value="MDA0183887.1"/>
    <property type="molecule type" value="Genomic_DNA"/>
</dbReference>
<feature type="transmembrane region" description="Helical" evidence="1">
    <location>
        <begin position="461"/>
        <end position="483"/>
    </location>
</feature>
<dbReference type="Proteomes" id="UP001147653">
    <property type="component" value="Unassembled WGS sequence"/>
</dbReference>
<keyword evidence="3" id="KW-1185">Reference proteome</keyword>
<dbReference type="RefSeq" id="WP_270028301.1">
    <property type="nucleotide sequence ID" value="NZ_JAPDDP010000063.1"/>
</dbReference>
<evidence type="ECO:0000256" key="1">
    <source>
        <dbReference type="SAM" id="Phobius"/>
    </source>
</evidence>
<feature type="transmembrane region" description="Helical" evidence="1">
    <location>
        <begin position="320"/>
        <end position="340"/>
    </location>
</feature>
<feature type="transmembrane region" description="Helical" evidence="1">
    <location>
        <begin position="503"/>
        <end position="522"/>
    </location>
</feature>
<dbReference type="AlphaFoldDB" id="A0A9X3SI57"/>
<keyword evidence="1" id="KW-0472">Membrane</keyword>
<feature type="transmembrane region" description="Helical" evidence="1">
    <location>
        <begin position="276"/>
        <end position="300"/>
    </location>
</feature>
<keyword evidence="1" id="KW-0812">Transmembrane</keyword>
<evidence type="ECO:0000313" key="2">
    <source>
        <dbReference type="EMBL" id="MDA0183887.1"/>
    </source>
</evidence>
<gene>
    <name evidence="2" type="ORF">OJ997_26510</name>
</gene>
<protein>
    <submittedName>
        <fullName evidence="2">Uncharacterized protein</fullName>
    </submittedName>
</protein>
<organism evidence="2 3">
    <name type="scientific">Solirubrobacter phytolaccae</name>
    <dbReference type="NCBI Taxonomy" id="1404360"/>
    <lineage>
        <taxon>Bacteria</taxon>
        <taxon>Bacillati</taxon>
        <taxon>Actinomycetota</taxon>
        <taxon>Thermoleophilia</taxon>
        <taxon>Solirubrobacterales</taxon>
        <taxon>Solirubrobacteraceae</taxon>
        <taxon>Solirubrobacter</taxon>
    </lineage>
</organism>
<keyword evidence="1" id="KW-1133">Transmembrane helix</keyword>
<feature type="transmembrane region" description="Helical" evidence="1">
    <location>
        <begin position="410"/>
        <end position="433"/>
    </location>
</feature>